<evidence type="ECO:0000256" key="2">
    <source>
        <dbReference type="SAM" id="MobiDB-lite"/>
    </source>
</evidence>
<accession>A0A1Q3A5A5</accession>
<evidence type="ECO:0000313" key="4">
    <source>
        <dbReference type="Proteomes" id="UP000187013"/>
    </source>
</evidence>
<keyword evidence="1" id="KW-0175">Coiled coil</keyword>
<sequence length="355" mass="40906">MKFVSCLPVSDAAVEHEEVDEVVLCESHFSQDNFPSSADAIENLTIEWLVLSEGSEIHQRHNCRLYDLQVFTDASETKYIWYELLRQLTSHKVYNPDMEQKVRYTRWICNAPEGGEWSLCMELKSGGIVRKIAQLQLTPASHCELNLFQMANTLFQECCACNDKMAQIKSQTDTIERHLNDLQEERKLLDQLLEKRDTKTRSVVVGLLNEKKRKIAELQRQLKDQGPQDAELINRYVTDPVRGHISPGRRRKRLDNHNSDTRRNPRLAPPPKKLRVKKEESGSEPEPEPEGKQEFKFLGIKKQDNPVKQEDEELPDPSTSSTNESTSHTENSTDEGENGDEDEDQDEDEEETDVE</sequence>
<dbReference type="OMA" id="EFICCVP"/>
<dbReference type="Proteomes" id="UP000187013">
    <property type="component" value="Unassembled WGS sequence"/>
</dbReference>
<dbReference type="GO" id="GO:0006303">
    <property type="term" value="P:double-strand break repair via nonhomologous end joining"/>
    <property type="evidence" value="ECO:0007669"/>
    <property type="project" value="EnsemblFungi"/>
</dbReference>
<name>A0A1Q3A5A5_ZYGRO</name>
<feature type="coiled-coil region" evidence="1">
    <location>
        <begin position="165"/>
        <end position="202"/>
    </location>
</feature>
<comment type="caution">
    <text evidence="3">The sequence shown here is derived from an EMBL/GenBank/DDBJ whole genome shotgun (WGS) entry which is preliminary data.</text>
</comment>
<feature type="compositionally biased region" description="Basic and acidic residues" evidence="2">
    <location>
        <begin position="289"/>
        <end position="309"/>
    </location>
</feature>
<dbReference type="OrthoDB" id="4067005at2759"/>
<dbReference type="AlphaFoldDB" id="A0A1Q3A5A5"/>
<organism evidence="3 4">
    <name type="scientific">Zygosaccharomyces rouxii</name>
    <dbReference type="NCBI Taxonomy" id="4956"/>
    <lineage>
        <taxon>Eukaryota</taxon>
        <taxon>Fungi</taxon>
        <taxon>Dikarya</taxon>
        <taxon>Ascomycota</taxon>
        <taxon>Saccharomycotina</taxon>
        <taxon>Saccharomycetes</taxon>
        <taxon>Saccharomycetales</taxon>
        <taxon>Saccharomycetaceae</taxon>
        <taxon>Zygosaccharomyces</taxon>
    </lineage>
</organism>
<evidence type="ECO:0000256" key="1">
    <source>
        <dbReference type="SAM" id="Coils"/>
    </source>
</evidence>
<proteinExistence type="predicted"/>
<evidence type="ECO:0000313" key="3">
    <source>
        <dbReference type="EMBL" id="GAV50914.1"/>
    </source>
</evidence>
<dbReference type="InterPro" id="IPR014751">
    <property type="entry name" value="XRCC4-like_C"/>
</dbReference>
<dbReference type="EMBL" id="BDGX01000030">
    <property type="protein sequence ID" value="GAV50914.1"/>
    <property type="molecule type" value="Genomic_DNA"/>
</dbReference>
<dbReference type="Gene3D" id="1.20.5.370">
    <property type="match status" value="1"/>
</dbReference>
<dbReference type="SUPFAM" id="SSF58022">
    <property type="entry name" value="XRCC4, C-terminal oligomerization domain"/>
    <property type="match status" value="1"/>
</dbReference>
<dbReference type="GO" id="GO:0032807">
    <property type="term" value="C:DNA ligase IV complex"/>
    <property type="evidence" value="ECO:0007669"/>
    <property type="project" value="EnsemblFungi"/>
</dbReference>
<feature type="region of interest" description="Disordered" evidence="2">
    <location>
        <begin position="220"/>
        <end position="355"/>
    </location>
</feature>
<gene>
    <name evidence="3" type="ORF">ZYGR_0AD00970</name>
</gene>
<feature type="compositionally biased region" description="Low complexity" evidence="2">
    <location>
        <begin position="318"/>
        <end position="330"/>
    </location>
</feature>
<dbReference type="GO" id="GO:0003682">
    <property type="term" value="F:chromatin binding"/>
    <property type="evidence" value="ECO:0007669"/>
    <property type="project" value="EnsemblFungi"/>
</dbReference>
<protein>
    <submittedName>
        <fullName evidence="3">Uncharacterized protein</fullName>
    </submittedName>
</protein>
<dbReference type="eggNOG" id="ENOG502S010">
    <property type="taxonomic scope" value="Eukaryota"/>
</dbReference>
<feature type="compositionally biased region" description="Acidic residues" evidence="2">
    <location>
        <begin position="332"/>
        <end position="355"/>
    </location>
</feature>
<dbReference type="GO" id="GO:0000785">
    <property type="term" value="C:chromatin"/>
    <property type="evidence" value="ECO:0007669"/>
    <property type="project" value="EnsemblFungi"/>
</dbReference>
<reference evidence="3 4" key="1">
    <citation type="submission" date="2016-08" db="EMBL/GenBank/DDBJ databases">
        <title>Draft genome sequence of allopolyploid Zygosaccharomyces rouxii.</title>
        <authorList>
            <person name="Watanabe J."/>
            <person name="Uehara K."/>
            <person name="Mogi Y."/>
            <person name="Tsukioka Y."/>
        </authorList>
    </citation>
    <scope>NUCLEOTIDE SEQUENCE [LARGE SCALE GENOMIC DNA]</scope>
    <source>
        <strain evidence="3 4">NBRC 110957</strain>
    </source>
</reference>